<sequence length="82" mass="9317">MKKPNRNMLRWQTAIQDYRGNMTIVHKAGSINKNSDGLSRWSSANTPNKAAYVPLEEDPQIKIEGMHITDVGSELFKEVRDS</sequence>
<dbReference type="Proteomes" id="UP000765509">
    <property type="component" value="Unassembled WGS sequence"/>
</dbReference>
<reference evidence="1" key="1">
    <citation type="submission" date="2021-03" db="EMBL/GenBank/DDBJ databases">
        <title>Draft genome sequence of rust myrtle Austropuccinia psidii MF-1, a brazilian biotype.</title>
        <authorList>
            <person name="Quecine M.C."/>
            <person name="Pachon D.M.R."/>
            <person name="Bonatelli M.L."/>
            <person name="Correr F.H."/>
            <person name="Franceschini L.M."/>
            <person name="Leite T.F."/>
            <person name="Margarido G.R.A."/>
            <person name="Almeida C.A."/>
            <person name="Ferrarezi J.A."/>
            <person name="Labate C.A."/>
        </authorList>
    </citation>
    <scope>NUCLEOTIDE SEQUENCE</scope>
    <source>
        <strain evidence="1">MF-1</strain>
    </source>
</reference>
<gene>
    <name evidence="1" type="ORF">O181_048334</name>
</gene>
<dbReference type="EMBL" id="AVOT02020431">
    <property type="protein sequence ID" value="MBW0508619.1"/>
    <property type="molecule type" value="Genomic_DNA"/>
</dbReference>
<comment type="caution">
    <text evidence="1">The sequence shown here is derived from an EMBL/GenBank/DDBJ whole genome shotgun (WGS) entry which is preliminary data.</text>
</comment>
<protein>
    <submittedName>
        <fullName evidence="1">Uncharacterized protein</fullName>
    </submittedName>
</protein>
<dbReference type="AlphaFoldDB" id="A0A9Q3DST9"/>
<name>A0A9Q3DST9_9BASI</name>
<keyword evidence="2" id="KW-1185">Reference proteome</keyword>
<organism evidence="1 2">
    <name type="scientific">Austropuccinia psidii MF-1</name>
    <dbReference type="NCBI Taxonomy" id="1389203"/>
    <lineage>
        <taxon>Eukaryota</taxon>
        <taxon>Fungi</taxon>
        <taxon>Dikarya</taxon>
        <taxon>Basidiomycota</taxon>
        <taxon>Pucciniomycotina</taxon>
        <taxon>Pucciniomycetes</taxon>
        <taxon>Pucciniales</taxon>
        <taxon>Sphaerophragmiaceae</taxon>
        <taxon>Austropuccinia</taxon>
    </lineage>
</organism>
<proteinExistence type="predicted"/>
<accession>A0A9Q3DST9</accession>
<evidence type="ECO:0000313" key="2">
    <source>
        <dbReference type="Proteomes" id="UP000765509"/>
    </source>
</evidence>
<evidence type="ECO:0000313" key="1">
    <source>
        <dbReference type="EMBL" id="MBW0508619.1"/>
    </source>
</evidence>